<dbReference type="Proteomes" id="UP000241247">
    <property type="component" value="Unassembled WGS sequence"/>
</dbReference>
<organism evidence="1 2">
    <name type="scientific">Mycoplana dimorpha</name>
    <dbReference type="NCBI Taxonomy" id="28320"/>
    <lineage>
        <taxon>Bacteria</taxon>
        <taxon>Pseudomonadati</taxon>
        <taxon>Pseudomonadota</taxon>
        <taxon>Alphaproteobacteria</taxon>
        <taxon>Hyphomicrobiales</taxon>
        <taxon>Rhizobiaceae</taxon>
        <taxon>Mycoplana</taxon>
    </lineage>
</organism>
<reference evidence="1 2" key="1">
    <citation type="submission" date="2018-04" db="EMBL/GenBank/DDBJ databases">
        <title>Genomic Encyclopedia of Type Strains, Phase IV (KMG-IV): sequencing the most valuable type-strain genomes for metagenomic binning, comparative biology and taxonomic classification.</title>
        <authorList>
            <person name="Goeker M."/>
        </authorList>
    </citation>
    <scope>NUCLEOTIDE SEQUENCE [LARGE SCALE GENOMIC DNA]</scope>
    <source>
        <strain evidence="1 2">DSM 7138</strain>
    </source>
</reference>
<dbReference type="AlphaFoldDB" id="A0A2T5BI60"/>
<dbReference type="GO" id="GO:0005975">
    <property type="term" value="P:carbohydrate metabolic process"/>
    <property type="evidence" value="ECO:0007669"/>
    <property type="project" value="InterPro"/>
</dbReference>
<dbReference type="OrthoDB" id="6086702at2"/>
<evidence type="ECO:0000313" key="2">
    <source>
        <dbReference type="Proteomes" id="UP000241247"/>
    </source>
</evidence>
<keyword evidence="2" id="KW-1185">Reference proteome</keyword>
<protein>
    <recommendedName>
        <fullName evidence="3">Polysaccharide deacetylase</fullName>
    </recommendedName>
</protein>
<dbReference type="SUPFAM" id="SSF88713">
    <property type="entry name" value="Glycoside hydrolase/deacetylase"/>
    <property type="match status" value="1"/>
</dbReference>
<gene>
    <name evidence="1" type="ORF">C7449_101303</name>
</gene>
<comment type="caution">
    <text evidence="1">The sequence shown here is derived from an EMBL/GenBank/DDBJ whole genome shotgun (WGS) entry which is preliminary data.</text>
</comment>
<dbReference type="InterPro" id="IPR049591">
    <property type="entry name" value="CE4_u4-like"/>
</dbReference>
<name>A0A2T5BI60_MYCDI</name>
<dbReference type="Gene3D" id="3.20.20.370">
    <property type="entry name" value="Glycoside hydrolase/deacetylase"/>
    <property type="match status" value="1"/>
</dbReference>
<dbReference type="CDD" id="cd10928">
    <property type="entry name" value="CE4_u4"/>
    <property type="match status" value="1"/>
</dbReference>
<dbReference type="InterPro" id="IPR011330">
    <property type="entry name" value="Glyco_hydro/deAcase_b/a-brl"/>
</dbReference>
<evidence type="ECO:0000313" key="1">
    <source>
        <dbReference type="EMBL" id="PTM98638.1"/>
    </source>
</evidence>
<dbReference type="EMBL" id="PZZZ01000001">
    <property type="protein sequence ID" value="PTM98638.1"/>
    <property type="molecule type" value="Genomic_DNA"/>
</dbReference>
<sequence length="248" mass="27065">MSVDAVWQPLLDELDRWRAAGRQATFWLRDDDAVEPTAALDRLLDLTARHAVPTALAVIPAFTGEALADRLAEAPHAEVMVHGWSHENFAAEGEKKQELGDHRPADVVLASLEKGLVRLRQLHGSRLSPVLVPPWNRIAPALVPRLGGIGFRALSVYGPERNAGLRAINTHVDVMDWRGTRGGRETAVLVGGMVARLRAIEAGHGTLGLLTHHLVHDAAVWTFLEGLFERTAHHPACRWAPISAILGD</sequence>
<evidence type="ECO:0008006" key="3">
    <source>
        <dbReference type="Google" id="ProtNLM"/>
    </source>
</evidence>
<proteinExistence type="predicted"/>
<dbReference type="RefSeq" id="WP_108001005.1">
    <property type="nucleotide sequence ID" value="NZ_JBHEEX010000008.1"/>
</dbReference>
<accession>A0A2T5BI60</accession>